<evidence type="ECO:0000256" key="5">
    <source>
        <dbReference type="SAM" id="Phobius"/>
    </source>
</evidence>
<dbReference type="GO" id="GO:0005886">
    <property type="term" value="C:plasma membrane"/>
    <property type="evidence" value="ECO:0007669"/>
    <property type="project" value="TreeGrafter"/>
</dbReference>
<evidence type="ECO:0000313" key="8">
    <source>
        <dbReference type="Proteomes" id="UP000236946"/>
    </source>
</evidence>
<dbReference type="PANTHER" id="PTHR10846:SF8">
    <property type="entry name" value="INNER MEMBRANE PROTEIN YRBG"/>
    <property type="match status" value="1"/>
</dbReference>
<dbReference type="Gene3D" id="1.20.1420.30">
    <property type="entry name" value="NCX, central ion-binding region"/>
    <property type="match status" value="1"/>
</dbReference>
<accession>A0A2H9T159</accession>
<comment type="caution">
    <text evidence="7">The sequence shown here is derived from an EMBL/GenBank/DDBJ whole genome shotgun (WGS) entry which is preliminary data.</text>
</comment>
<dbReference type="InterPro" id="IPR044880">
    <property type="entry name" value="NCX_ion-bd_dom_sf"/>
</dbReference>
<name>A0A2H9T159_9BACT</name>
<dbReference type="EMBL" id="PFEN01000037">
    <property type="protein sequence ID" value="PJE69452.1"/>
    <property type="molecule type" value="Genomic_DNA"/>
</dbReference>
<evidence type="ECO:0000256" key="4">
    <source>
        <dbReference type="ARBA" id="ARBA00023136"/>
    </source>
</evidence>
<dbReference type="GO" id="GO:0005262">
    <property type="term" value="F:calcium channel activity"/>
    <property type="evidence" value="ECO:0007669"/>
    <property type="project" value="TreeGrafter"/>
</dbReference>
<feature type="transmembrane region" description="Helical" evidence="5">
    <location>
        <begin position="240"/>
        <end position="261"/>
    </location>
</feature>
<feature type="transmembrane region" description="Helical" evidence="5">
    <location>
        <begin position="6"/>
        <end position="27"/>
    </location>
</feature>
<dbReference type="Pfam" id="PF01699">
    <property type="entry name" value="Na_Ca_ex"/>
    <property type="match status" value="2"/>
</dbReference>
<evidence type="ECO:0000256" key="2">
    <source>
        <dbReference type="ARBA" id="ARBA00022692"/>
    </source>
</evidence>
<evidence type="ECO:0000259" key="6">
    <source>
        <dbReference type="Pfam" id="PF01699"/>
    </source>
</evidence>
<comment type="subcellular location">
    <subcellularLocation>
        <location evidence="1">Membrane</location>
        <topology evidence="1">Multi-pass membrane protein</topology>
    </subcellularLocation>
</comment>
<protein>
    <recommendedName>
        <fullName evidence="6">Sodium/calcium exchanger membrane region domain-containing protein</fullName>
    </recommendedName>
</protein>
<dbReference type="PANTHER" id="PTHR10846">
    <property type="entry name" value="SODIUM/POTASSIUM/CALCIUM EXCHANGER"/>
    <property type="match status" value="1"/>
</dbReference>
<sequence length="319" mass="35391">MVWFYILIFIASCALLYFAGGWVIEGLMRMARFLGWREFVVAFFVMAFASSLPNFFIGISSALRKIPQLSFGDIAGNNLIALTLAVALAVFFAKGGLSAESRMVQVTSVFTMASAILPLMLIYDGLLSRTDAVLLICFFAFYIFWLFSKRERFTKIYDGYKVSVIKQLPVFLKDLGKVALGITLLIISAQGIVVSAKFFAQAFNTPLILIGILITGFGTALPEVYFAVTSARRGETWMVLGDLMGSVIIPATLILGIVALIHPIEVVNFSLFAVARFFLILSAVFFFFFVRSGRKITKKEGFILLAIYITFVIVEILIK</sequence>
<feature type="transmembrane region" description="Helical" evidence="5">
    <location>
        <begin position="129"/>
        <end position="147"/>
    </location>
</feature>
<dbReference type="GO" id="GO:0008273">
    <property type="term" value="F:calcium, potassium:sodium antiporter activity"/>
    <property type="evidence" value="ECO:0007669"/>
    <property type="project" value="TreeGrafter"/>
</dbReference>
<evidence type="ECO:0000256" key="1">
    <source>
        <dbReference type="ARBA" id="ARBA00004141"/>
    </source>
</evidence>
<evidence type="ECO:0000313" key="7">
    <source>
        <dbReference type="EMBL" id="PJE69452.1"/>
    </source>
</evidence>
<feature type="transmembrane region" description="Helical" evidence="5">
    <location>
        <begin position="178"/>
        <end position="200"/>
    </location>
</feature>
<feature type="domain" description="Sodium/calcium exchanger membrane region" evidence="6">
    <location>
        <begin position="5"/>
        <end position="147"/>
    </location>
</feature>
<feature type="domain" description="Sodium/calcium exchanger membrane region" evidence="6">
    <location>
        <begin position="178"/>
        <end position="314"/>
    </location>
</feature>
<dbReference type="GO" id="GO:0006874">
    <property type="term" value="P:intracellular calcium ion homeostasis"/>
    <property type="evidence" value="ECO:0007669"/>
    <property type="project" value="TreeGrafter"/>
</dbReference>
<feature type="transmembrane region" description="Helical" evidence="5">
    <location>
        <begin position="206"/>
        <end position="228"/>
    </location>
</feature>
<reference evidence="8" key="1">
    <citation type="submission" date="2017-09" db="EMBL/GenBank/DDBJ databases">
        <title>Depth-based differentiation of microbial function through sediment-hosted aquifers and enrichment of novel symbionts in the deep terrestrial subsurface.</title>
        <authorList>
            <person name="Probst A.J."/>
            <person name="Ladd B."/>
            <person name="Jarett J.K."/>
            <person name="Geller-Mcgrath D.E."/>
            <person name="Sieber C.M.K."/>
            <person name="Emerson J.B."/>
            <person name="Anantharaman K."/>
            <person name="Thomas B.C."/>
            <person name="Malmstrom R."/>
            <person name="Stieglmeier M."/>
            <person name="Klingl A."/>
            <person name="Woyke T."/>
            <person name="Ryan C.M."/>
            <person name="Banfield J.F."/>
        </authorList>
    </citation>
    <scope>NUCLEOTIDE SEQUENCE [LARGE SCALE GENOMIC DNA]</scope>
</reference>
<proteinExistence type="predicted"/>
<feature type="transmembrane region" description="Helical" evidence="5">
    <location>
        <begin position="79"/>
        <end position="97"/>
    </location>
</feature>
<feature type="transmembrane region" description="Helical" evidence="5">
    <location>
        <begin position="39"/>
        <end position="59"/>
    </location>
</feature>
<dbReference type="Proteomes" id="UP000236946">
    <property type="component" value="Unassembled WGS sequence"/>
</dbReference>
<organism evidence="7 8">
    <name type="scientific">Candidatus Staskawiczbacteria bacterium CG10_big_fil_rev_8_21_14_0_10_38_10</name>
    <dbReference type="NCBI Taxonomy" id="1974891"/>
    <lineage>
        <taxon>Bacteria</taxon>
        <taxon>Candidatus Staskawicziibacteriota</taxon>
    </lineage>
</organism>
<dbReference type="InterPro" id="IPR004837">
    <property type="entry name" value="NaCa_Exmemb"/>
</dbReference>
<keyword evidence="3 5" id="KW-1133">Transmembrane helix</keyword>
<dbReference type="InterPro" id="IPR004481">
    <property type="entry name" value="K/Na/Ca-exchanger"/>
</dbReference>
<keyword evidence="2 5" id="KW-0812">Transmembrane</keyword>
<evidence type="ECO:0000256" key="3">
    <source>
        <dbReference type="ARBA" id="ARBA00022989"/>
    </source>
</evidence>
<feature type="transmembrane region" description="Helical" evidence="5">
    <location>
        <begin position="267"/>
        <end position="290"/>
    </location>
</feature>
<feature type="transmembrane region" description="Helical" evidence="5">
    <location>
        <begin position="302"/>
        <end position="318"/>
    </location>
</feature>
<keyword evidence="4 5" id="KW-0472">Membrane</keyword>
<gene>
    <name evidence="7" type="ORF">COU98_02000</name>
</gene>
<dbReference type="AlphaFoldDB" id="A0A2H9T159"/>